<dbReference type="Proteomes" id="UP000282438">
    <property type="component" value="Chromosome"/>
</dbReference>
<dbReference type="OrthoDB" id="8588398at2"/>
<dbReference type="KEGG" id="iod:EJO50_12430"/>
<evidence type="ECO:0000313" key="1">
    <source>
        <dbReference type="EMBL" id="AZN37219.1"/>
    </source>
</evidence>
<evidence type="ECO:0000313" key="2">
    <source>
        <dbReference type="Proteomes" id="UP000282438"/>
    </source>
</evidence>
<dbReference type="Pfam" id="PF05258">
    <property type="entry name" value="DciA"/>
    <property type="match status" value="1"/>
</dbReference>
<reference evidence="1 2" key="1">
    <citation type="submission" date="2018-12" db="EMBL/GenBank/DDBJ databases">
        <title>Complete genome sequence of Iodobacter sp. H11R3.</title>
        <authorList>
            <person name="Bae J.-W."/>
        </authorList>
    </citation>
    <scope>NUCLEOTIDE SEQUENCE [LARGE SCALE GENOMIC DNA]</scope>
    <source>
        <strain evidence="1 2">H11R3</strain>
    </source>
</reference>
<dbReference type="EMBL" id="CP034433">
    <property type="protein sequence ID" value="AZN37219.1"/>
    <property type="molecule type" value="Genomic_DNA"/>
</dbReference>
<accession>A0A3S8ZUU6</accession>
<dbReference type="AlphaFoldDB" id="A0A3S8ZUU6"/>
<dbReference type="InterPro" id="IPR007922">
    <property type="entry name" value="DciA-like"/>
</dbReference>
<name>A0A3S8ZUU6_9NEIS</name>
<organism evidence="1 2">
    <name type="scientific">Iodobacter ciconiae</name>
    <dbReference type="NCBI Taxonomy" id="2496266"/>
    <lineage>
        <taxon>Bacteria</taxon>
        <taxon>Pseudomonadati</taxon>
        <taxon>Pseudomonadota</taxon>
        <taxon>Betaproteobacteria</taxon>
        <taxon>Neisseriales</taxon>
        <taxon>Chitinibacteraceae</taxon>
        <taxon>Iodobacter</taxon>
    </lineage>
</organism>
<protein>
    <submittedName>
        <fullName evidence="1">DUF721 domain-containing protein</fullName>
    </submittedName>
</protein>
<dbReference type="RefSeq" id="WP_125974618.1">
    <property type="nucleotide sequence ID" value="NZ_CP034433.1"/>
</dbReference>
<sequence length="145" mass="15266">MKKTILQQVGHNRQLASLMDQVDDLARVLAQVRAVLPPAMAAHCLGVAWSGDTLLIGVSGSAAASRIRLNAPQILAALQAGGWKATVVQPKVQVGLQSTNAMRSKDLHLKAGACAAFSQLADTLEEGPLRLAIESLLERHVSKGS</sequence>
<gene>
    <name evidence="1" type="ORF">EJO50_12430</name>
</gene>
<keyword evidence="2" id="KW-1185">Reference proteome</keyword>
<proteinExistence type="predicted"/>